<dbReference type="InterPro" id="IPR046341">
    <property type="entry name" value="SET_dom_sf"/>
</dbReference>
<keyword evidence="1 5" id="KW-0808">Transferase</keyword>
<dbReference type="PROSITE" id="PS50868">
    <property type="entry name" value="POST_SET"/>
    <property type="match status" value="1"/>
</dbReference>
<reference evidence="6" key="1">
    <citation type="journal article" date="2019" name="Int. J. Syst. Evol. Microbiol.">
        <title>The Global Catalogue of Microorganisms (GCM) 10K type strain sequencing project: providing services to taxonomists for standard genome sequencing and annotation.</title>
        <authorList>
            <consortium name="The Broad Institute Genomics Platform"/>
            <consortium name="The Broad Institute Genome Sequencing Center for Infectious Disease"/>
            <person name="Wu L."/>
            <person name="Ma J."/>
        </authorList>
    </citation>
    <scope>NUCLEOTIDE SEQUENCE [LARGE SCALE GENOMIC DNA]</scope>
    <source>
        <strain evidence="6">CGMCC 4.7317</strain>
    </source>
</reference>
<dbReference type="PANTHER" id="PTHR12350:SF19">
    <property type="entry name" value="SET DOMAIN-CONTAINING PROTEIN"/>
    <property type="match status" value="1"/>
</dbReference>
<feature type="domain" description="SET" evidence="3">
    <location>
        <begin position="8"/>
        <end position="112"/>
    </location>
</feature>
<evidence type="ECO:0000259" key="3">
    <source>
        <dbReference type="PROSITE" id="PS50280"/>
    </source>
</evidence>
<keyword evidence="5" id="KW-0489">Methyltransferase</keyword>
<evidence type="ECO:0000313" key="5">
    <source>
        <dbReference type="EMBL" id="MFC6239348.1"/>
    </source>
</evidence>
<feature type="domain" description="Post-SET" evidence="4">
    <location>
        <begin position="120"/>
        <end position="136"/>
    </location>
</feature>
<evidence type="ECO:0000256" key="2">
    <source>
        <dbReference type="ARBA" id="ARBA00022691"/>
    </source>
</evidence>
<dbReference type="InterPro" id="IPR053201">
    <property type="entry name" value="Flavunoidine_N-MTase"/>
</dbReference>
<dbReference type="RefSeq" id="WP_386768568.1">
    <property type="nucleotide sequence ID" value="NZ_JBHSTI010000018.1"/>
</dbReference>
<keyword evidence="2" id="KW-0949">S-adenosyl-L-methionine</keyword>
<name>A0ABW1T5N6_9ACTN</name>
<dbReference type="EMBL" id="JBHSTI010000018">
    <property type="protein sequence ID" value="MFC6239348.1"/>
    <property type="molecule type" value="Genomic_DNA"/>
</dbReference>
<evidence type="ECO:0000259" key="4">
    <source>
        <dbReference type="PROSITE" id="PS50868"/>
    </source>
</evidence>
<dbReference type="EC" id="2.1.1.-" evidence="5"/>
<dbReference type="InterPro" id="IPR001214">
    <property type="entry name" value="SET_dom"/>
</dbReference>
<dbReference type="SUPFAM" id="SSF82199">
    <property type="entry name" value="SET domain"/>
    <property type="match status" value="1"/>
</dbReference>
<evidence type="ECO:0000313" key="6">
    <source>
        <dbReference type="Proteomes" id="UP001596138"/>
    </source>
</evidence>
<accession>A0ABW1T5N6</accession>
<dbReference type="GO" id="GO:0008168">
    <property type="term" value="F:methyltransferase activity"/>
    <property type="evidence" value="ECO:0007669"/>
    <property type="project" value="UniProtKB-KW"/>
</dbReference>
<dbReference type="PANTHER" id="PTHR12350">
    <property type="entry name" value="HISTONE-LYSINE N-METHYLTRANSFERASE-RELATED"/>
    <property type="match status" value="1"/>
</dbReference>
<sequence>MDYNWLSPGAEARPVGAKGWGSFATTRIPAGTTVAGFGGWVVTRETLATFSEDRQGRSIQIDEDLYLVSDDTPEPGDMLNHSCEPSCGLVGATVLVAMRDIEVGDELTFDYATCDSSDYDEFECLCGEPTCRGVVTGLDWTKPELQAKYDGWFSPYLARRIAALPASTR</sequence>
<dbReference type="SMART" id="SM00317">
    <property type="entry name" value="SET"/>
    <property type="match status" value="1"/>
</dbReference>
<dbReference type="Pfam" id="PF00856">
    <property type="entry name" value="SET"/>
    <property type="match status" value="1"/>
</dbReference>
<protein>
    <submittedName>
        <fullName evidence="5">SET domain-containing protein</fullName>
        <ecNumber evidence="5">2.1.1.-</ecNumber>
    </submittedName>
</protein>
<comment type="caution">
    <text evidence="5">The sequence shown here is derived from an EMBL/GenBank/DDBJ whole genome shotgun (WGS) entry which is preliminary data.</text>
</comment>
<gene>
    <name evidence="5" type="ORF">ACFQGU_15850</name>
</gene>
<dbReference type="Gene3D" id="2.170.270.10">
    <property type="entry name" value="SET domain"/>
    <property type="match status" value="1"/>
</dbReference>
<evidence type="ECO:0000256" key="1">
    <source>
        <dbReference type="ARBA" id="ARBA00022679"/>
    </source>
</evidence>
<dbReference type="PROSITE" id="PS50280">
    <property type="entry name" value="SET"/>
    <property type="match status" value="1"/>
</dbReference>
<dbReference type="GO" id="GO:0032259">
    <property type="term" value="P:methylation"/>
    <property type="evidence" value="ECO:0007669"/>
    <property type="project" value="UniProtKB-KW"/>
</dbReference>
<dbReference type="InterPro" id="IPR003616">
    <property type="entry name" value="Post-SET_dom"/>
</dbReference>
<keyword evidence="6" id="KW-1185">Reference proteome</keyword>
<organism evidence="5 6">
    <name type="scientific">Longivirga aurantiaca</name>
    <dbReference type="NCBI Taxonomy" id="1837743"/>
    <lineage>
        <taxon>Bacteria</taxon>
        <taxon>Bacillati</taxon>
        <taxon>Actinomycetota</taxon>
        <taxon>Actinomycetes</taxon>
        <taxon>Sporichthyales</taxon>
        <taxon>Sporichthyaceae</taxon>
        <taxon>Longivirga</taxon>
    </lineage>
</organism>
<proteinExistence type="predicted"/>
<dbReference type="Proteomes" id="UP001596138">
    <property type="component" value="Unassembled WGS sequence"/>
</dbReference>